<evidence type="ECO:0000313" key="8">
    <source>
        <dbReference type="EMBL" id="KAL1117734.1"/>
    </source>
</evidence>
<evidence type="ECO:0000256" key="3">
    <source>
        <dbReference type="ARBA" id="ARBA00022825"/>
    </source>
</evidence>
<evidence type="ECO:0000259" key="7">
    <source>
        <dbReference type="Pfam" id="PF00082"/>
    </source>
</evidence>
<dbReference type="PROSITE" id="PS00136">
    <property type="entry name" value="SUBTILASE_ASP"/>
    <property type="match status" value="1"/>
</dbReference>
<evidence type="ECO:0000256" key="5">
    <source>
        <dbReference type="PROSITE-ProRule" id="PRU01240"/>
    </source>
</evidence>
<dbReference type="PANTHER" id="PTHR42884">
    <property type="entry name" value="PROPROTEIN CONVERTASE SUBTILISIN/KEXIN-RELATED"/>
    <property type="match status" value="1"/>
</dbReference>
<evidence type="ECO:0000313" key="9">
    <source>
        <dbReference type="Proteomes" id="UP001558652"/>
    </source>
</evidence>
<dbReference type="Proteomes" id="UP001558652">
    <property type="component" value="Unassembled WGS sequence"/>
</dbReference>
<dbReference type="SUPFAM" id="SSF52743">
    <property type="entry name" value="Subtilisin-like"/>
    <property type="match status" value="1"/>
</dbReference>
<keyword evidence="9" id="KW-1185">Reference proteome</keyword>
<feature type="domain" description="Peptidase S8/S53" evidence="7">
    <location>
        <begin position="141"/>
        <end position="179"/>
    </location>
</feature>
<protein>
    <recommendedName>
        <fullName evidence="7">Peptidase S8/S53 domain-containing protein</fullName>
    </recommendedName>
</protein>
<evidence type="ECO:0000256" key="4">
    <source>
        <dbReference type="ARBA" id="ARBA00023157"/>
    </source>
</evidence>
<dbReference type="PROSITE" id="PS51892">
    <property type="entry name" value="SUBTILASE"/>
    <property type="match status" value="1"/>
</dbReference>
<comment type="caution">
    <text evidence="5">Lacks conserved residue(s) required for the propagation of feature annotation.</text>
</comment>
<evidence type="ECO:0000256" key="6">
    <source>
        <dbReference type="SAM" id="MobiDB-lite"/>
    </source>
</evidence>
<dbReference type="InterPro" id="IPR023827">
    <property type="entry name" value="Peptidase_S8_Asp-AS"/>
</dbReference>
<dbReference type="EMBL" id="JBFDAA010000015">
    <property type="protein sequence ID" value="KAL1117734.1"/>
    <property type="molecule type" value="Genomic_DNA"/>
</dbReference>
<dbReference type="Pfam" id="PF00082">
    <property type="entry name" value="Peptidase_S8"/>
    <property type="match status" value="1"/>
</dbReference>
<gene>
    <name evidence="8" type="ORF">AAG570_004049</name>
</gene>
<name>A0ABD0YPF8_9HEMI</name>
<dbReference type="InterPro" id="IPR000209">
    <property type="entry name" value="Peptidase_S8/S53_dom"/>
</dbReference>
<dbReference type="GO" id="GO:0008236">
    <property type="term" value="F:serine-type peptidase activity"/>
    <property type="evidence" value="ECO:0007669"/>
    <property type="project" value="UniProtKB-KW"/>
</dbReference>
<dbReference type="PANTHER" id="PTHR42884:SF23">
    <property type="entry name" value="FURIN-LIKE PROTEASE 2"/>
    <property type="match status" value="1"/>
</dbReference>
<feature type="compositionally biased region" description="Basic and acidic residues" evidence="6">
    <location>
        <begin position="13"/>
        <end position="22"/>
    </location>
</feature>
<reference evidence="8 9" key="1">
    <citation type="submission" date="2024-07" db="EMBL/GenBank/DDBJ databases">
        <title>Chromosome-level genome assembly of the water stick insect Ranatra chinensis (Heteroptera: Nepidae).</title>
        <authorList>
            <person name="Liu X."/>
        </authorList>
    </citation>
    <scope>NUCLEOTIDE SEQUENCE [LARGE SCALE GENOMIC DNA]</scope>
    <source>
        <strain evidence="8">Cailab_2021Rc</strain>
        <tissue evidence="8">Muscle</tissue>
    </source>
</reference>
<keyword evidence="4" id="KW-1015">Disulfide bond</keyword>
<keyword evidence="3" id="KW-0720">Serine protease</keyword>
<keyword evidence="1" id="KW-0645">Protease</keyword>
<dbReference type="Gene3D" id="3.40.50.200">
    <property type="entry name" value="Peptidase S8/S53 domain"/>
    <property type="match status" value="1"/>
</dbReference>
<dbReference type="InterPro" id="IPR036852">
    <property type="entry name" value="Peptidase_S8/S53_dom_sf"/>
</dbReference>
<comment type="caution">
    <text evidence="8">The sequence shown here is derived from an EMBL/GenBank/DDBJ whole genome shotgun (WGS) entry which is preliminary data.</text>
</comment>
<feature type="region of interest" description="Disordered" evidence="6">
    <location>
        <begin position="1"/>
        <end position="40"/>
    </location>
</feature>
<proteinExistence type="inferred from homology"/>
<keyword evidence="2" id="KW-0378">Hydrolase</keyword>
<dbReference type="GO" id="GO:0006508">
    <property type="term" value="P:proteolysis"/>
    <property type="evidence" value="ECO:0007669"/>
    <property type="project" value="UniProtKB-KW"/>
</dbReference>
<evidence type="ECO:0000256" key="1">
    <source>
        <dbReference type="ARBA" id="ARBA00022670"/>
    </source>
</evidence>
<dbReference type="AlphaFoldDB" id="A0ABD0YPF8"/>
<comment type="similarity">
    <text evidence="5">Belongs to the peptidase S8 family.</text>
</comment>
<organism evidence="8 9">
    <name type="scientific">Ranatra chinensis</name>
    <dbReference type="NCBI Taxonomy" id="642074"/>
    <lineage>
        <taxon>Eukaryota</taxon>
        <taxon>Metazoa</taxon>
        <taxon>Ecdysozoa</taxon>
        <taxon>Arthropoda</taxon>
        <taxon>Hexapoda</taxon>
        <taxon>Insecta</taxon>
        <taxon>Pterygota</taxon>
        <taxon>Neoptera</taxon>
        <taxon>Paraneoptera</taxon>
        <taxon>Hemiptera</taxon>
        <taxon>Heteroptera</taxon>
        <taxon>Panheteroptera</taxon>
        <taxon>Nepomorpha</taxon>
        <taxon>Nepidae</taxon>
        <taxon>Ranatrinae</taxon>
        <taxon>Ranatra</taxon>
    </lineage>
</organism>
<evidence type="ECO:0000256" key="2">
    <source>
        <dbReference type="ARBA" id="ARBA00022801"/>
    </source>
</evidence>
<sequence>MASKRRNMFQKNKTQETTENEHVSALQTAGDHSGCEDGALAPRNVFYQNKKQETTEMDPPVHWVEQQQEKRRVKRDGFGDFPSGFPSGFGDFGTFLNKPQYRSASSGFPDPLFKEEWYLNGGAKDGYDMNVAPAWARGYTGKGVVVSILDDGIQTNHPDLAANYVTYPRFKEQKRIYNDMNSMLREATHRWHSLMGSTERMGTTPRGDHEANVFYVGVTG</sequence>
<accession>A0ABD0YPF8</accession>